<dbReference type="SUPFAM" id="SSF54211">
    <property type="entry name" value="Ribosomal protein S5 domain 2-like"/>
    <property type="match status" value="1"/>
</dbReference>
<dbReference type="NCBIfam" id="TIGR00585">
    <property type="entry name" value="mutl"/>
    <property type="match status" value="1"/>
</dbReference>
<dbReference type="FunFam" id="3.30.230.10:FF:000014">
    <property type="entry name" value="DNA mismatch repair protein Mlh1"/>
    <property type="match status" value="1"/>
</dbReference>
<name>A0A7R9KDE2_9ACAR</name>
<dbReference type="AlphaFoldDB" id="A0A7R9KDE2"/>
<keyword evidence="3" id="KW-0227">DNA damage</keyword>
<dbReference type="SUPFAM" id="SSF55874">
    <property type="entry name" value="ATPase domain of HSP90 chaperone/DNA topoisomerase II/histidine kinase"/>
    <property type="match status" value="1"/>
</dbReference>
<dbReference type="PANTHER" id="PTHR10073">
    <property type="entry name" value="DNA MISMATCH REPAIR PROTEIN MLH, PMS, MUTL"/>
    <property type="match status" value="1"/>
</dbReference>
<dbReference type="InterPro" id="IPR014762">
    <property type="entry name" value="DNA_mismatch_repair_CS"/>
</dbReference>
<dbReference type="InterPro" id="IPR036890">
    <property type="entry name" value="HATPase_C_sf"/>
</dbReference>
<dbReference type="GO" id="GO:0140664">
    <property type="term" value="F:ATP-dependent DNA damage sensor activity"/>
    <property type="evidence" value="ECO:0007669"/>
    <property type="project" value="InterPro"/>
</dbReference>
<keyword evidence="4" id="KW-0234">DNA repair</keyword>
<evidence type="ECO:0000313" key="8">
    <source>
        <dbReference type="EMBL" id="CAD7620124.1"/>
    </source>
</evidence>
<dbReference type="Pfam" id="PF16413">
    <property type="entry name" value="Mlh1_C"/>
    <property type="match status" value="1"/>
</dbReference>
<keyword evidence="9" id="KW-1185">Reference proteome</keyword>
<reference evidence="8" key="1">
    <citation type="submission" date="2020-11" db="EMBL/GenBank/DDBJ databases">
        <authorList>
            <person name="Tran Van P."/>
        </authorList>
    </citation>
    <scope>NUCLEOTIDE SEQUENCE</scope>
</reference>
<dbReference type="OrthoDB" id="10263226at2759"/>
<dbReference type="InterPro" id="IPR032189">
    <property type="entry name" value="Mlh1_C"/>
</dbReference>
<dbReference type="Proteomes" id="UP000759131">
    <property type="component" value="Unassembled WGS sequence"/>
</dbReference>
<dbReference type="EMBL" id="OC854710">
    <property type="protein sequence ID" value="CAD7620124.1"/>
    <property type="molecule type" value="Genomic_DNA"/>
</dbReference>
<protein>
    <recommendedName>
        <fullName evidence="7">DNA mismatch repair protein S5 domain-containing protein</fullName>
    </recommendedName>
</protein>
<feature type="compositionally biased region" description="Low complexity" evidence="6">
    <location>
        <begin position="369"/>
        <end position="387"/>
    </location>
</feature>
<dbReference type="SMART" id="SM01340">
    <property type="entry name" value="DNA_mis_repair"/>
    <property type="match status" value="1"/>
</dbReference>
<feature type="region of interest" description="Disordered" evidence="6">
    <location>
        <begin position="363"/>
        <end position="413"/>
    </location>
</feature>
<dbReference type="InterPro" id="IPR013507">
    <property type="entry name" value="DNA_mismatch_S5_2-like"/>
</dbReference>
<evidence type="ECO:0000259" key="7">
    <source>
        <dbReference type="SMART" id="SM01340"/>
    </source>
</evidence>
<evidence type="ECO:0000256" key="6">
    <source>
        <dbReference type="SAM" id="MobiDB-lite"/>
    </source>
</evidence>
<dbReference type="GO" id="GO:0032389">
    <property type="term" value="C:MutLalpha complex"/>
    <property type="evidence" value="ECO:0007669"/>
    <property type="project" value="TreeGrafter"/>
</dbReference>
<dbReference type="EMBL" id="CAJPIZ010000135">
    <property type="protein sequence ID" value="CAG2100554.1"/>
    <property type="molecule type" value="Genomic_DNA"/>
</dbReference>
<dbReference type="PANTHER" id="PTHR10073:SF12">
    <property type="entry name" value="DNA MISMATCH REPAIR PROTEIN MLH1"/>
    <property type="match status" value="1"/>
</dbReference>
<dbReference type="InterPro" id="IPR020568">
    <property type="entry name" value="Ribosomal_Su5_D2-typ_SF"/>
</dbReference>
<evidence type="ECO:0000256" key="4">
    <source>
        <dbReference type="ARBA" id="ARBA00023204"/>
    </source>
</evidence>
<dbReference type="Gene3D" id="3.30.565.10">
    <property type="entry name" value="Histidine kinase-like ATPase, C-terminal domain"/>
    <property type="match status" value="1"/>
</dbReference>
<dbReference type="GO" id="GO:0016887">
    <property type="term" value="F:ATP hydrolysis activity"/>
    <property type="evidence" value="ECO:0007669"/>
    <property type="project" value="InterPro"/>
</dbReference>
<comment type="similarity">
    <text evidence="2">Belongs to the DNA mismatch repair MutL/HexB family.</text>
</comment>
<evidence type="ECO:0000313" key="9">
    <source>
        <dbReference type="Proteomes" id="UP000759131"/>
    </source>
</evidence>
<dbReference type="Pfam" id="PF01119">
    <property type="entry name" value="DNA_mis_repair"/>
    <property type="match status" value="1"/>
</dbReference>
<feature type="compositionally biased region" description="Basic and acidic residues" evidence="6">
    <location>
        <begin position="393"/>
        <end position="413"/>
    </location>
</feature>
<dbReference type="Pfam" id="PF13589">
    <property type="entry name" value="HATPase_c_3"/>
    <property type="match status" value="1"/>
</dbReference>
<dbReference type="CDD" id="cd16926">
    <property type="entry name" value="HATPase_MutL-MLH-PMS-like"/>
    <property type="match status" value="1"/>
</dbReference>
<keyword evidence="5" id="KW-0539">Nucleus</keyword>
<evidence type="ECO:0000256" key="2">
    <source>
        <dbReference type="ARBA" id="ARBA00006082"/>
    </source>
</evidence>
<dbReference type="GO" id="GO:0005524">
    <property type="term" value="F:ATP binding"/>
    <property type="evidence" value="ECO:0007669"/>
    <property type="project" value="InterPro"/>
</dbReference>
<dbReference type="InterPro" id="IPR002099">
    <property type="entry name" value="MutL/Mlh/PMS"/>
</dbReference>
<gene>
    <name evidence="8" type="ORF">OSB1V03_LOCUS620</name>
</gene>
<dbReference type="GO" id="GO:0006298">
    <property type="term" value="P:mismatch repair"/>
    <property type="evidence" value="ECO:0007669"/>
    <property type="project" value="InterPro"/>
</dbReference>
<accession>A0A7R9KDE2</accession>
<feature type="non-terminal residue" evidence="8">
    <location>
        <position position="645"/>
    </location>
</feature>
<dbReference type="Gene3D" id="3.30.230.10">
    <property type="match status" value="1"/>
</dbReference>
<dbReference type="InterPro" id="IPR038973">
    <property type="entry name" value="MutL/Mlh/Pms-like"/>
</dbReference>
<evidence type="ECO:0000256" key="5">
    <source>
        <dbReference type="ARBA" id="ARBA00023242"/>
    </source>
</evidence>
<evidence type="ECO:0000256" key="3">
    <source>
        <dbReference type="ARBA" id="ARBA00022763"/>
    </source>
</evidence>
<organism evidence="8">
    <name type="scientific">Medioppia subpectinata</name>
    <dbReference type="NCBI Taxonomy" id="1979941"/>
    <lineage>
        <taxon>Eukaryota</taxon>
        <taxon>Metazoa</taxon>
        <taxon>Ecdysozoa</taxon>
        <taxon>Arthropoda</taxon>
        <taxon>Chelicerata</taxon>
        <taxon>Arachnida</taxon>
        <taxon>Acari</taxon>
        <taxon>Acariformes</taxon>
        <taxon>Sarcoptiformes</taxon>
        <taxon>Oribatida</taxon>
        <taxon>Brachypylina</taxon>
        <taxon>Oppioidea</taxon>
        <taxon>Oppiidae</taxon>
        <taxon>Medioppia</taxon>
    </lineage>
</organism>
<sequence>MATIATSYPKSIRRLDESVVSRINAGEVIHRPVNVVKELIENSLDANSTTVEITVKDGGMKSIVIQDNGCGIRKEDLEIVCERFTTSKLREFDDLLEIQTYGFRGEALAAISHISFVTIVTKTSEQMCGYKLQFTDGKPKGKAVPMAANNGTVITVDNLFHNLSQRKNALNSYSHEYNLILDVITKYAINNSNKSSFSLKKFGENYDLNTNIENTIIENIRGLYGPNIANNLVELSFEDLNGLKFSMSGFSSNQTLHQKNFVFILFINNRLVECPALKKAVDLVYSNYLLKSCHPFVYLNVKIDSKNIDVNVHPTKNEVHFLHEQEICEKVVQIVESKLTDGRETRRLNTESSPLINTVFNQISNPSIGESPNQKSSQSSSTSKEGNQTNSDRSYKAPNKETTPRRPDKQIRTDSKDRKIYEYLLNAKKVDKNRRDMNLTSVSALRRTVAEESDNRLQDIICKSTYVGCADETFVLFQFETQLLLVNGYNLNVELFYQLFLVDFSNFQRIKFSKPLLIADLVNVYLEEDVGKTQPSADCQSSQTLSATEIETILMSKSEMLSDYFSIDISSEKELKSLPIILDGFVPNYAFLPQLVYSLAKDVNWNQEKECFESIGKVLANFYAKPPNKFTNNLEHQKWAKTVET</sequence>
<dbReference type="InterPro" id="IPR014721">
    <property type="entry name" value="Ribsml_uS5_D2-typ_fold_subgr"/>
</dbReference>
<comment type="subcellular location">
    <subcellularLocation>
        <location evidence="1">Nucleus</location>
    </subcellularLocation>
</comment>
<dbReference type="GO" id="GO:0030983">
    <property type="term" value="F:mismatched DNA binding"/>
    <property type="evidence" value="ECO:0007669"/>
    <property type="project" value="InterPro"/>
</dbReference>
<dbReference type="PROSITE" id="PS00058">
    <property type="entry name" value="DNA_MISMATCH_REPAIR_1"/>
    <property type="match status" value="1"/>
</dbReference>
<dbReference type="FunFam" id="3.30.565.10:FF:000003">
    <property type="entry name" value="DNA mismatch repair endonuclease MutL"/>
    <property type="match status" value="1"/>
</dbReference>
<proteinExistence type="inferred from homology"/>
<evidence type="ECO:0000256" key="1">
    <source>
        <dbReference type="ARBA" id="ARBA00004123"/>
    </source>
</evidence>
<feature type="domain" description="DNA mismatch repair protein S5" evidence="7">
    <location>
        <begin position="220"/>
        <end position="340"/>
    </location>
</feature>